<dbReference type="Pfam" id="PF05954">
    <property type="entry name" value="Phage_GPD"/>
    <property type="match status" value="1"/>
</dbReference>
<organism evidence="1 2">
    <name type="scientific">Agrobacterium cucumeris</name>
    <dbReference type="NCBI Taxonomy" id="2862866"/>
    <lineage>
        <taxon>Bacteria</taxon>
        <taxon>Pseudomonadati</taxon>
        <taxon>Pseudomonadota</taxon>
        <taxon>Alphaproteobacteria</taxon>
        <taxon>Hyphomicrobiales</taxon>
        <taxon>Rhizobiaceae</taxon>
        <taxon>Rhizobium/Agrobacterium group</taxon>
        <taxon>Agrobacterium</taxon>
    </lineage>
</organism>
<accession>A0ABY8RTF4</accession>
<sequence>MGLMRHKPFIECFVGGKAVAPGFYDRLSTATVTDNGGQETDRIELVFDDSGNAIQMPEKGAKLSVSFGYKEFGSWVMGEFTVEKNRISFGQDGDKLTISGHSADMREDVKEQGSEHFDQTTIGDVVEQLAKRHGYDAKVSPELASKQIEYIARVGQSSLDFLTRLADRNRALFSIKGNKFLFLSRGILPTITIDKSECESGDFEVEPRMKSGTVEASYFDRSTGKTEIVSHSTGMKGPVRRLRTVYANKVEAEAAAGSEGDKLGRATGSGNLMMFGRPELMADTPLNLTGFRPEANGAWRAGTVTQTFAADSYKTGVAVEAPESGKE</sequence>
<gene>
    <name evidence="1" type="ORF">KZ699_17105</name>
</gene>
<reference evidence="1 2" key="1">
    <citation type="journal article" date="2023" name="Syst. Appl. Microbiol.">
        <title>Agrobacterium cucumeris sp. nov. isolated from crazy roots on cucumber (Cucumis sativus).</title>
        <authorList>
            <person name="Warabieda M."/>
            <person name="Kuzmanovic N."/>
            <person name="Trzcinski P."/>
            <person name="Pulawska J."/>
        </authorList>
    </citation>
    <scope>NUCLEOTIDE SEQUENCE [LARGE SCALE GENOMIC DNA]</scope>
    <source>
        <strain evidence="1 2">O132</strain>
    </source>
</reference>
<evidence type="ECO:0000313" key="2">
    <source>
        <dbReference type="Proteomes" id="UP001225611"/>
    </source>
</evidence>
<evidence type="ECO:0000313" key="1">
    <source>
        <dbReference type="EMBL" id="WHO10232.1"/>
    </source>
</evidence>
<keyword evidence="2" id="KW-1185">Reference proteome</keyword>
<dbReference type="Proteomes" id="UP001225611">
    <property type="component" value="Chromosome 2"/>
</dbReference>
<name>A0ABY8RTF4_9HYPH</name>
<dbReference type="SUPFAM" id="SSF69279">
    <property type="entry name" value="Phage tail proteins"/>
    <property type="match status" value="1"/>
</dbReference>
<dbReference type="EMBL" id="CP080388">
    <property type="protein sequence ID" value="WHO10232.1"/>
    <property type="molecule type" value="Genomic_DNA"/>
</dbReference>
<protein>
    <submittedName>
        <fullName evidence="1">Late control protein</fullName>
    </submittedName>
</protein>
<proteinExistence type="predicted"/>